<gene>
    <name evidence="4" type="ORF">ODALV1_LOCUS24425</name>
</gene>
<dbReference type="Proteomes" id="UP001642540">
    <property type="component" value="Unassembled WGS sequence"/>
</dbReference>
<dbReference type="SUPFAM" id="SSF54160">
    <property type="entry name" value="Chromo domain-like"/>
    <property type="match status" value="1"/>
</dbReference>
<organism evidence="4 5">
    <name type="scientific">Orchesella dallaii</name>
    <dbReference type="NCBI Taxonomy" id="48710"/>
    <lineage>
        <taxon>Eukaryota</taxon>
        <taxon>Metazoa</taxon>
        <taxon>Ecdysozoa</taxon>
        <taxon>Arthropoda</taxon>
        <taxon>Hexapoda</taxon>
        <taxon>Collembola</taxon>
        <taxon>Entomobryomorpha</taxon>
        <taxon>Entomobryoidea</taxon>
        <taxon>Orchesellidae</taxon>
        <taxon>Orchesellinae</taxon>
        <taxon>Orchesella</taxon>
    </lineage>
</organism>
<dbReference type="InterPro" id="IPR016197">
    <property type="entry name" value="Chromo-like_dom_sf"/>
</dbReference>
<evidence type="ECO:0000313" key="4">
    <source>
        <dbReference type="EMBL" id="CAL8131999.1"/>
    </source>
</evidence>
<proteinExistence type="predicted"/>
<dbReference type="EMBL" id="CAXLJM020000091">
    <property type="protein sequence ID" value="CAL8131999.1"/>
    <property type="molecule type" value="Genomic_DNA"/>
</dbReference>
<evidence type="ECO:0000256" key="2">
    <source>
        <dbReference type="ARBA" id="ARBA00023242"/>
    </source>
</evidence>
<evidence type="ECO:0000313" key="5">
    <source>
        <dbReference type="Proteomes" id="UP001642540"/>
    </source>
</evidence>
<keyword evidence="5" id="KW-1185">Reference proteome</keyword>
<evidence type="ECO:0000256" key="1">
    <source>
        <dbReference type="ARBA" id="ARBA00004123"/>
    </source>
</evidence>
<dbReference type="SMART" id="SM00300">
    <property type="entry name" value="ChSh"/>
    <property type="match status" value="1"/>
</dbReference>
<dbReference type="CDD" id="cd00034">
    <property type="entry name" value="CSD"/>
    <property type="match status" value="1"/>
</dbReference>
<keyword evidence="2" id="KW-0539">Nucleus</keyword>
<dbReference type="InterPro" id="IPR008251">
    <property type="entry name" value="Chromo_shadow_dom"/>
</dbReference>
<reference evidence="4 5" key="1">
    <citation type="submission" date="2024-08" db="EMBL/GenBank/DDBJ databases">
        <authorList>
            <person name="Cucini C."/>
            <person name="Frati F."/>
        </authorList>
    </citation>
    <scope>NUCLEOTIDE SEQUENCE [LARGE SCALE GENOMIC DNA]</scope>
</reference>
<comment type="caution">
    <text evidence="4">The sequence shown here is derived from an EMBL/GenBank/DDBJ whole genome shotgun (WGS) entry which is preliminary data.</text>
</comment>
<feature type="domain" description="Chromo shadow" evidence="3">
    <location>
        <begin position="11"/>
        <end position="74"/>
    </location>
</feature>
<dbReference type="Pfam" id="PF01393">
    <property type="entry name" value="Chromo_shadow"/>
    <property type="match status" value="1"/>
</dbReference>
<dbReference type="Gene3D" id="2.40.50.40">
    <property type="match status" value="1"/>
</dbReference>
<sequence>MSTTRPAKQMSAFEKGLQPAKILAVSIDKDKKLLLKIRWRGTYRSDWVDADEANQLCPLLVIGFYESSELWKGSYPPYRME</sequence>
<accession>A0ABP1RP01</accession>
<protein>
    <recommendedName>
        <fullName evidence="3">Chromo shadow domain-containing protein</fullName>
    </recommendedName>
</protein>
<name>A0ABP1RP01_9HEXA</name>
<comment type="subcellular location">
    <subcellularLocation>
        <location evidence="1">Nucleus</location>
    </subcellularLocation>
</comment>
<evidence type="ECO:0000259" key="3">
    <source>
        <dbReference type="SMART" id="SM00300"/>
    </source>
</evidence>